<dbReference type="InterPro" id="IPR047854">
    <property type="entry name" value="RFC_lid"/>
</dbReference>
<dbReference type="InterPro" id="IPR003959">
    <property type="entry name" value="ATPase_AAA_core"/>
</dbReference>
<dbReference type="GO" id="GO:0005524">
    <property type="term" value="F:ATP binding"/>
    <property type="evidence" value="ECO:0007669"/>
    <property type="project" value="UniProtKB-KW"/>
</dbReference>
<dbReference type="SUPFAM" id="SSF48019">
    <property type="entry name" value="post-AAA+ oligomerization domain-like"/>
    <property type="match status" value="1"/>
</dbReference>
<keyword evidence="4" id="KW-0235">DNA replication</keyword>
<dbReference type="InterPro" id="IPR008921">
    <property type="entry name" value="DNA_pol3_clamp-load_cplx_C"/>
</dbReference>
<keyword evidence="6" id="KW-0067">ATP-binding</keyword>
<dbReference type="EMBL" id="CP144699">
    <property type="protein sequence ID" value="WVZ21256.1"/>
    <property type="molecule type" value="Genomic_DNA"/>
</dbReference>
<dbReference type="InterPro" id="IPR050238">
    <property type="entry name" value="DNA_Rep/Repair_Clamp_Loader"/>
</dbReference>
<sequence>MVAKFEKSLSREKRLIRLIHVVRIAESFSLGGFQYALRPRTEGDEVSLEQALEGGDVTNRPRQVKDVAYQEEVVRVLTNTLETGSCPHMLFYGPPGTGKTTTALAIARQLFGVLELNASDDRGINVVRTKIKDFAAVAVGTVKRKKYVKSNSLKILSSSFLRFGYLCPPFKIIVLDEADSMTEDAQACFLCFSFLKLLVSKCFGFTPPSIAVQNALRRTMETIIEPLASRCAKFRFKPLSEAIMSSRILYICKEEGLRLDTEALSTLSSISHGDLRRAITYLQSAARLFGSSISSENLISVSGVVPEKVVEAVLQACRSGNFDFANKEVNNFIAEGYPASQMLTQLFEAIVEENDLSDEQKARISKKLGEADKELLNFSEVQLSMFFFTSHLLLMELQCLVDGADEYLQLLDVVSNTMKAFSNMPEEFAYEC</sequence>
<evidence type="ECO:0000313" key="10">
    <source>
        <dbReference type="Proteomes" id="UP001374535"/>
    </source>
</evidence>
<dbReference type="GO" id="GO:0003677">
    <property type="term" value="F:DNA binding"/>
    <property type="evidence" value="ECO:0007669"/>
    <property type="project" value="InterPro"/>
</dbReference>
<dbReference type="InterPro" id="IPR027417">
    <property type="entry name" value="P-loop_NTPase"/>
</dbReference>
<evidence type="ECO:0000256" key="2">
    <source>
        <dbReference type="ARBA" id="ARBA00005378"/>
    </source>
</evidence>
<accession>A0AAQ3SA13</accession>
<organism evidence="9 10">
    <name type="scientific">Vigna mungo</name>
    <name type="common">Black gram</name>
    <name type="synonym">Phaseolus mungo</name>
    <dbReference type="NCBI Taxonomy" id="3915"/>
    <lineage>
        <taxon>Eukaryota</taxon>
        <taxon>Viridiplantae</taxon>
        <taxon>Streptophyta</taxon>
        <taxon>Embryophyta</taxon>
        <taxon>Tracheophyta</taxon>
        <taxon>Spermatophyta</taxon>
        <taxon>Magnoliopsida</taxon>
        <taxon>eudicotyledons</taxon>
        <taxon>Gunneridae</taxon>
        <taxon>Pentapetalae</taxon>
        <taxon>rosids</taxon>
        <taxon>fabids</taxon>
        <taxon>Fabales</taxon>
        <taxon>Fabaceae</taxon>
        <taxon>Papilionoideae</taxon>
        <taxon>50 kb inversion clade</taxon>
        <taxon>NPAAA clade</taxon>
        <taxon>indigoferoid/millettioid clade</taxon>
        <taxon>Phaseoleae</taxon>
        <taxon>Vigna</taxon>
    </lineage>
</organism>
<protein>
    <recommendedName>
        <fullName evidence="8">AAA+ ATPase domain-containing protein</fullName>
    </recommendedName>
</protein>
<name>A0AAQ3SA13_VIGMU</name>
<evidence type="ECO:0000313" key="9">
    <source>
        <dbReference type="EMBL" id="WVZ21256.1"/>
    </source>
</evidence>
<dbReference type="GO" id="GO:0005634">
    <property type="term" value="C:nucleus"/>
    <property type="evidence" value="ECO:0007669"/>
    <property type="project" value="UniProtKB-SubCell"/>
</dbReference>
<dbReference type="Pfam" id="PF00004">
    <property type="entry name" value="AAA"/>
    <property type="match status" value="1"/>
</dbReference>
<evidence type="ECO:0000256" key="1">
    <source>
        <dbReference type="ARBA" id="ARBA00004123"/>
    </source>
</evidence>
<dbReference type="InterPro" id="IPR013748">
    <property type="entry name" value="Rep_factorC_C"/>
</dbReference>
<dbReference type="GO" id="GO:0003689">
    <property type="term" value="F:DNA clamp loader activity"/>
    <property type="evidence" value="ECO:0007669"/>
    <property type="project" value="TreeGrafter"/>
</dbReference>
<evidence type="ECO:0000256" key="4">
    <source>
        <dbReference type="ARBA" id="ARBA00022705"/>
    </source>
</evidence>
<comment type="subcellular location">
    <subcellularLocation>
        <location evidence="1">Nucleus</location>
    </subcellularLocation>
</comment>
<dbReference type="GO" id="GO:0005663">
    <property type="term" value="C:DNA replication factor C complex"/>
    <property type="evidence" value="ECO:0007669"/>
    <property type="project" value="TreeGrafter"/>
</dbReference>
<dbReference type="PANTHER" id="PTHR11669">
    <property type="entry name" value="REPLICATION FACTOR C / DNA POLYMERASE III GAMMA-TAU SUBUNIT"/>
    <property type="match status" value="1"/>
</dbReference>
<evidence type="ECO:0000256" key="5">
    <source>
        <dbReference type="ARBA" id="ARBA00022741"/>
    </source>
</evidence>
<dbReference type="GO" id="GO:0016887">
    <property type="term" value="F:ATP hydrolysis activity"/>
    <property type="evidence" value="ECO:0007669"/>
    <property type="project" value="InterPro"/>
</dbReference>
<dbReference type="CDD" id="cd18140">
    <property type="entry name" value="HLD_clamp_RFC"/>
    <property type="match status" value="1"/>
</dbReference>
<keyword evidence="5" id="KW-0547">Nucleotide-binding</keyword>
<dbReference type="SMART" id="SM00382">
    <property type="entry name" value="AAA"/>
    <property type="match status" value="1"/>
</dbReference>
<dbReference type="Pfam" id="PF08542">
    <property type="entry name" value="Rep_fac_C"/>
    <property type="match status" value="1"/>
</dbReference>
<dbReference type="GO" id="GO:0006281">
    <property type="term" value="P:DNA repair"/>
    <property type="evidence" value="ECO:0007669"/>
    <property type="project" value="TreeGrafter"/>
</dbReference>
<dbReference type="PANTHER" id="PTHR11669:SF20">
    <property type="entry name" value="REPLICATION FACTOR C SUBUNIT 4"/>
    <property type="match status" value="1"/>
</dbReference>
<dbReference type="SUPFAM" id="SSF52540">
    <property type="entry name" value="P-loop containing nucleoside triphosphate hydrolases"/>
    <property type="match status" value="1"/>
</dbReference>
<dbReference type="FunFam" id="1.10.8.60:FF:000032">
    <property type="entry name" value="Replication factor C subunit 4"/>
    <property type="match status" value="1"/>
</dbReference>
<dbReference type="Gene3D" id="1.20.272.10">
    <property type="match status" value="1"/>
</dbReference>
<dbReference type="GO" id="GO:0006261">
    <property type="term" value="P:DNA-templated DNA replication"/>
    <property type="evidence" value="ECO:0007669"/>
    <property type="project" value="TreeGrafter"/>
</dbReference>
<proteinExistence type="inferred from homology"/>
<evidence type="ECO:0000256" key="3">
    <source>
        <dbReference type="ARBA" id="ARBA00011480"/>
    </source>
</evidence>
<dbReference type="Gene3D" id="3.40.50.300">
    <property type="entry name" value="P-loop containing nucleotide triphosphate hydrolases"/>
    <property type="match status" value="1"/>
</dbReference>
<feature type="domain" description="AAA+ ATPase" evidence="8">
    <location>
        <begin position="85"/>
        <end position="230"/>
    </location>
</feature>
<dbReference type="Pfam" id="PF21960">
    <property type="entry name" value="RCF1-5-like_lid"/>
    <property type="match status" value="1"/>
</dbReference>
<dbReference type="CDD" id="cd00009">
    <property type="entry name" value="AAA"/>
    <property type="match status" value="1"/>
</dbReference>
<reference evidence="9 10" key="1">
    <citation type="journal article" date="2023" name="Life. Sci Alliance">
        <title>Evolutionary insights into 3D genome organization and epigenetic landscape of Vigna mungo.</title>
        <authorList>
            <person name="Junaid A."/>
            <person name="Singh B."/>
            <person name="Bhatia S."/>
        </authorList>
    </citation>
    <scope>NUCLEOTIDE SEQUENCE [LARGE SCALE GENOMIC DNA]</scope>
    <source>
        <strain evidence="9">Urdbean</strain>
    </source>
</reference>
<keyword evidence="7" id="KW-0539">Nucleus</keyword>
<keyword evidence="10" id="KW-1185">Reference proteome</keyword>
<gene>
    <name evidence="9" type="ORF">V8G54_008578</name>
</gene>
<comment type="similarity">
    <text evidence="2">Belongs to the activator 1 small subunits family.</text>
</comment>
<evidence type="ECO:0000256" key="7">
    <source>
        <dbReference type="ARBA" id="ARBA00023242"/>
    </source>
</evidence>
<dbReference type="InterPro" id="IPR003593">
    <property type="entry name" value="AAA+_ATPase"/>
</dbReference>
<dbReference type="AlphaFoldDB" id="A0AAQ3SA13"/>
<evidence type="ECO:0000259" key="8">
    <source>
        <dbReference type="SMART" id="SM00382"/>
    </source>
</evidence>
<evidence type="ECO:0000256" key="6">
    <source>
        <dbReference type="ARBA" id="ARBA00022840"/>
    </source>
</evidence>
<dbReference type="Gene3D" id="1.10.8.60">
    <property type="match status" value="1"/>
</dbReference>
<dbReference type="Proteomes" id="UP001374535">
    <property type="component" value="Chromosome 2"/>
</dbReference>
<comment type="subunit">
    <text evidence="3">Heterotetramer of subunits RFC2, RFC3, RFC4 and RFC5 that can form a complex with RFC1.</text>
</comment>